<dbReference type="OrthoDB" id="7984201at2759"/>
<dbReference type="InterPro" id="IPR017946">
    <property type="entry name" value="PLC-like_Pdiesterase_TIM-brl"/>
</dbReference>
<comment type="caution">
    <text evidence="2">The sequence shown here is derived from an EMBL/GenBank/DDBJ whole genome shotgun (WGS) entry which is preliminary data.</text>
</comment>
<dbReference type="Proteomes" id="UP000664534">
    <property type="component" value="Unassembled WGS sequence"/>
</dbReference>
<feature type="signal peptide" evidence="1">
    <location>
        <begin position="1"/>
        <end position="21"/>
    </location>
</feature>
<dbReference type="PANTHER" id="PTHR13593:SF146">
    <property type="entry name" value="PLC-LIKE PHOSPHODIESTERASE"/>
    <property type="match status" value="1"/>
</dbReference>
<evidence type="ECO:0000313" key="3">
    <source>
        <dbReference type="Proteomes" id="UP000664534"/>
    </source>
</evidence>
<keyword evidence="1" id="KW-0732">Signal</keyword>
<name>A0A8H3IY46_9LECA</name>
<dbReference type="Pfam" id="PF26146">
    <property type="entry name" value="PI-PLC_X"/>
    <property type="match status" value="1"/>
</dbReference>
<dbReference type="EMBL" id="CAJPDT010000070">
    <property type="protein sequence ID" value="CAF9933365.1"/>
    <property type="molecule type" value="Genomic_DNA"/>
</dbReference>
<protein>
    <recommendedName>
        <fullName evidence="4">PLC-like phosphodiesterase</fullName>
    </recommendedName>
</protein>
<dbReference type="SUPFAM" id="SSF51695">
    <property type="entry name" value="PLC-like phosphodiesterases"/>
    <property type="match status" value="1"/>
</dbReference>
<organism evidence="2 3">
    <name type="scientific">Imshaugia aleurites</name>
    <dbReference type="NCBI Taxonomy" id="172621"/>
    <lineage>
        <taxon>Eukaryota</taxon>
        <taxon>Fungi</taxon>
        <taxon>Dikarya</taxon>
        <taxon>Ascomycota</taxon>
        <taxon>Pezizomycotina</taxon>
        <taxon>Lecanoromycetes</taxon>
        <taxon>OSLEUM clade</taxon>
        <taxon>Lecanoromycetidae</taxon>
        <taxon>Lecanorales</taxon>
        <taxon>Lecanorineae</taxon>
        <taxon>Parmeliaceae</taxon>
        <taxon>Imshaugia</taxon>
    </lineage>
</organism>
<evidence type="ECO:0000256" key="1">
    <source>
        <dbReference type="SAM" id="SignalP"/>
    </source>
</evidence>
<dbReference type="GO" id="GO:0006629">
    <property type="term" value="P:lipid metabolic process"/>
    <property type="evidence" value="ECO:0007669"/>
    <property type="project" value="InterPro"/>
</dbReference>
<dbReference type="AlphaFoldDB" id="A0A8H3IY46"/>
<keyword evidence="3" id="KW-1185">Reference proteome</keyword>
<sequence>MLSSFASFILPFSLCLAPALAQTLCNGYAELCSRQYSNVTTVGTHDSAFVGDLPQDNQDVSVTAQLDAGIRFLQAQSHKNLLGTLDLCHTSCIEEDAGSVESYLSTVKTWLDANPNEVLTILLVNGDNVPVSMFDAAYTSSGLKSYAYIPPTSPIAIDAWPTLQELITAGTRLIAFLDAGANASVPYILDEFTYFFETPYDTTDPTFPECTIDRPPGATADGRMYIVNHFLDLELFGIDIPDDGADNTTNAATGVGSIGAQADLCIGLYGRAPVGILVDYFDHGNVFVAQNTLNGV</sequence>
<gene>
    <name evidence="2" type="ORF">IMSHALPRED_009328</name>
</gene>
<reference evidence="2" key="1">
    <citation type="submission" date="2021-03" db="EMBL/GenBank/DDBJ databases">
        <authorList>
            <person name="Tagirdzhanova G."/>
        </authorList>
    </citation>
    <scope>NUCLEOTIDE SEQUENCE</scope>
</reference>
<proteinExistence type="predicted"/>
<accession>A0A8H3IY46</accession>
<feature type="chain" id="PRO_5034394070" description="PLC-like phosphodiesterase" evidence="1">
    <location>
        <begin position="22"/>
        <end position="296"/>
    </location>
</feature>
<dbReference type="Gene3D" id="3.20.20.190">
    <property type="entry name" value="Phosphatidylinositol (PI) phosphodiesterase"/>
    <property type="match status" value="1"/>
</dbReference>
<dbReference type="InterPro" id="IPR051057">
    <property type="entry name" value="PI-PLC_domain"/>
</dbReference>
<evidence type="ECO:0008006" key="4">
    <source>
        <dbReference type="Google" id="ProtNLM"/>
    </source>
</evidence>
<dbReference type="GO" id="GO:0008081">
    <property type="term" value="F:phosphoric diester hydrolase activity"/>
    <property type="evidence" value="ECO:0007669"/>
    <property type="project" value="InterPro"/>
</dbReference>
<dbReference type="PANTHER" id="PTHR13593">
    <property type="match status" value="1"/>
</dbReference>
<evidence type="ECO:0000313" key="2">
    <source>
        <dbReference type="EMBL" id="CAF9933365.1"/>
    </source>
</evidence>